<feature type="compositionally biased region" description="Polar residues" evidence="1">
    <location>
        <begin position="223"/>
        <end position="236"/>
    </location>
</feature>
<feature type="transmembrane region" description="Helical" evidence="2">
    <location>
        <begin position="189"/>
        <end position="212"/>
    </location>
</feature>
<sequence>MSDVGLEISPGVKTISCLADQHNRCLLISFRDVPLTMIQHKINAAFGIILIISILHQALTGICPCHSWKPEFEAKKFNCQDRNWNISIRPFRPEDARLCIGTKNAFSKKLEKCDEPWRLDPIPPDTETLFMKILCYGYGDEELCQSKEYKLDLAELQERNNCPSVASTTQSPYHPTVPVTSEPVHNQNLSTYVIVISLGIILLVIIIGVLILRYKKKKKKFASTENQEQSMSSTNHNQDEDSLGPEDFPVSTNYNQGEDSLYHGDFPVSMNYNSEEDSLCHEDFPASLTKCWSCITVEVGTIESERQSLMTNVTQPHTEGKKSHETDSLIAECKTLRSWNIKPSTITRLLEPVPYTDSEYEHSENQSYELQVFASQFDSGLGHSLPPRTDFSPRGFTSSRYSDSGQYSTSPTIDYLPRVLKQCCQCDSGLGHSLPPRTDFLPRGFTSSRYSDSGQYSTSPSIDYLPRGLKQCRLGHSISPSLKYLSLGPKRYRHDESGTSCPVSCLNDMPDGCASRHEHLLGNVQENVPPYFAMAHNFDKSLSELQKLGAYLQLPILEIPKKELPGPMIPIPDNI</sequence>
<reference evidence="3" key="2">
    <citation type="submission" date="2023-04" db="EMBL/GenBank/DDBJ databases">
        <authorList>
            <person name="Bu L."/>
            <person name="Lu L."/>
            <person name="Laidemitt M.R."/>
            <person name="Zhang S.M."/>
            <person name="Mutuku M."/>
            <person name="Mkoji G."/>
            <person name="Steinauer M."/>
            <person name="Loker E.S."/>
        </authorList>
    </citation>
    <scope>NUCLEOTIDE SEQUENCE</scope>
    <source>
        <strain evidence="3">KasaAsao</strain>
        <tissue evidence="3">Whole Snail</tissue>
    </source>
</reference>
<dbReference type="Proteomes" id="UP001233172">
    <property type="component" value="Unassembled WGS sequence"/>
</dbReference>
<feature type="compositionally biased region" description="Polar residues" evidence="1">
    <location>
        <begin position="395"/>
        <end position="407"/>
    </location>
</feature>
<evidence type="ECO:0000313" key="4">
    <source>
        <dbReference type="Proteomes" id="UP001233172"/>
    </source>
</evidence>
<name>A0AAD8FI38_BIOPF</name>
<proteinExistence type="predicted"/>
<gene>
    <name evidence="3" type="ORF">Bpfe_006649</name>
</gene>
<feature type="region of interest" description="Disordered" evidence="1">
    <location>
        <begin position="223"/>
        <end position="254"/>
    </location>
</feature>
<feature type="region of interest" description="Disordered" evidence="1">
    <location>
        <begin position="388"/>
        <end position="407"/>
    </location>
</feature>
<evidence type="ECO:0000313" key="3">
    <source>
        <dbReference type="EMBL" id="KAK0063964.1"/>
    </source>
</evidence>
<keyword evidence="4" id="KW-1185">Reference proteome</keyword>
<accession>A0AAD8FI38</accession>
<dbReference type="AlphaFoldDB" id="A0AAD8FI38"/>
<keyword evidence="2" id="KW-0812">Transmembrane</keyword>
<keyword evidence="2" id="KW-0472">Membrane</keyword>
<protein>
    <submittedName>
        <fullName evidence="3">Uncharacterized protein</fullName>
    </submittedName>
</protein>
<keyword evidence="2" id="KW-1133">Transmembrane helix</keyword>
<dbReference type="EMBL" id="JASAOG010000019">
    <property type="protein sequence ID" value="KAK0063964.1"/>
    <property type="molecule type" value="Genomic_DNA"/>
</dbReference>
<comment type="caution">
    <text evidence="3">The sequence shown here is derived from an EMBL/GenBank/DDBJ whole genome shotgun (WGS) entry which is preliminary data.</text>
</comment>
<reference evidence="3" key="1">
    <citation type="journal article" date="2023" name="PLoS Negl. Trop. Dis.">
        <title>A genome sequence for Biomphalaria pfeifferi, the major vector snail for the human-infecting parasite Schistosoma mansoni.</title>
        <authorList>
            <person name="Bu L."/>
            <person name="Lu L."/>
            <person name="Laidemitt M.R."/>
            <person name="Zhang S.M."/>
            <person name="Mutuku M."/>
            <person name="Mkoji G."/>
            <person name="Steinauer M."/>
            <person name="Loker E.S."/>
        </authorList>
    </citation>
    <scope>NUCLEOTIDE SEQUENCE</scope>
    <source>
        <strain evidence="3">KasaAsao</strain>
    </source>
</reference>
<organism evidence="3 4">
    <name type="scientific">Biomphalaria pfeifferi</name>
    <name type="common">Bloodfluke planorb</name>
    <name type="synonym">Freshwater snail</name>
    <dbReference type="NCBI Taxonomy" id="112525"/>
    <lineage>
        <taxon>Eukaryota</taxon>
        <taxon>Metazoa</taxon>
        <taxon>Spiralia</taxon>
        <taxon>Lophotrochozoa</taxon>
        <taxon>Mollusca</taxon>
        <taxon>Gastropoda</taxon>
        <taxon>Heterobranchia</taxon>
        <taxon>Euthyneura</taxon>
        <taxon>Panpulmonata</taxon>
        <taxon>Hygrophila</taxon>
        <taxon>Lymnaeoidea</taxon>
        <taxon>Planorbidae</taxon>
        <taxon>Biomphalaria</taxon>
    </lineage>
</organism>
<evidence type="ECO:0000256" key="1">
    <source>
        <dbReference type="SAM" id="MobiDB-lite"/>
    </source>
</evidence>
<evidence type="ECO:0000256" key="2">
    <source>
        <dbReference type="SAM" id="Phobius"/>
    </source>
</evidence>